<proteinExistence type="predicted"/>
<dbReference type="AlphaFoldDB" id="A0A2A7S4B9"/>
<dbReference type="Proteomes" id="UP000220629">
    <property type="component" value="Unassembled WGS sequence"/>
</dbReference>
<evidence type="ECO:0000256" key="1">
    <source>
        <dbReference type="SAM" id="MobiDB-lite"/>
    </source>
</evidence>
<name>A0A2A7S4B9_BURGA</name>
<gene>
    <name evidence="2" type="ORF">CRM94_28805</name>
</gene>
<accession>A0A2A7S4B9</accession>
<evidence type="ECO:0000313" key="3">
    <source>
        <dbReference type="Proteomes" id="UP000220629"/>
    </source>
</evidence>
<comment type="caution">
    <text evidence="2">The sequence shown here is derived from an EMBL/GenBank/DDBJ whole genome shotgun (WGS) entry which is preliminary data.</text>
</comment>
<sequence>MEVKRRIDLIRTMHQCAALGVAWHPIGAPGQAAAPVRQRGRAYPARGEPPGAGGEPSLRRGVRPGVAAR</sequence>
<organism evidence="2 3">
    <name type="scientific">Burkholderia gladioli</name>
    <name type="common">Pseudomonas marginata</name>
    <name type="synonym">Phytomonas marginata</name>
    <dbReference type="NCBI Taxonomy" id="28095"/>
    <lineage>
        <taxon>Bacteria</taxon>
        <taxon>Pseudomonadati</taxon>
        <taxon>Pseudomonadota</taxon>
        <taxon>Betaproteobacteria</taxon>
        <taxon>Burkholderiales</taxon>
        <taxon>Burkholderiaceae</taxon>
        <taxon>Burkholderia</taxon>
    </lineage>
</organism>
<feature type="region of interest" description="Disordered" evidence="1">
    <location>
        <begin position="28"/>
        <end position="69"/>
    </location>
</feature>
<evidence type="ECO:0000313" key="2">
    <source>
        <dbReference type="EMBL" id="PEH38398.1"/>
    </source>
</evidence>
<dbReference type="EMBL" id="PDDY01000004">
    <property type="protein sequence ID" value="PEH38398.1"/>
    <property type="molecule type" value="Genomic_DNA"/>
</dbReference>
<protein>
    <submittedName>
        <fullName evidence="2">Uncharacterized protein</fullName>
    </submittedName>
</protein>
<reference evidence="3" key="1">
    <citation type="submission" date="2017-09" db="EMBL/GenBank/DDBJ databases">
        <title>FDA dAtabase for Regulatory Grade micrObial Sequences (FDA-ARGOS): Supporting development and validation of Infectious Disease Dx tests.</title>
        <authorList>
            <person name="Minogue T."/>
            <person name="Wolcott M."/>
            <person name="Wasieloski L."/>
            <person name="Aguilar W."/>
            <person name="Moore D."/>
            <person name="Tallon L."/>
            <person name="Sadzewicz L."/>
            <person name="Ott S."/>
            <person name="Zhao X."/>
            <person name="Nagaraj S."/>
            <person name="Vavikolanu K."/>
            <person name="Aluvathingal J."/>
            <person name="Nadendla S."/>
            <person name="Sichtig H."/>
        </authorList>
    </citation>
    <scope>NUCLEOTIDE SEQUENCE [LARGE SCALE GENOMIC DNA]</scope>
    <source>
        <strain evidence="3">FDAARGOS_390</strain>
    </source>
</reference>